<dbReference type="CDD" id="cd08831">
    <property type="entry name" value="ArfGap_ArfGap2_3_like"/>
    <property type="match status" value="1"/>
</dbReference>
<evidence type="ECO:0000256" key="7">
    <source>
        <dbReference type="ARBA" id="ARBA00023239"/>
    </source>
</evidence>
<evidence type="ECO:0000256" key="1">
    <source>
        <dbReference type="ARBA" id="ARBA00005044"/>
    </source>
</evidence>
<dbReference type="PROSITE" id="PS50115">
    <property type="entry name" value="ARFGAP"/>
    <property type="match status" value="1"/>
</dbReference>
<evidence type="ECO:0000256" key="2">
    <source>
        <dbReference type="ARBA" id="ARBA00008014"/>
    </source>
</evidence>
<keyword evidence="8" id="KW-0862">Zinc</keyword>
<dbReference type="GO" id="GO:0005096">
    <property type="term" value="F:GTPase activator activity"/>
    <property type="evidence" value="ECO:0007669"/>
    <property type="project" value="InterPro"/>
</dbReference>
<feature type="compositionally biased region" description="Polar residues" evidence="11">
    <location>
        <begin position="356"/>
        <end position="365"/>
    </location>
</feature>
<dbReference type="AlphaFoldDB" id="A0AAF0EN63"/>
<dbReference type="PROSITE" id="PS00787">
    <property type="entry name" value="CHORISMATE_SYNTHASE_1"/>
    <property type="match status" value="1"/>
</dbReference>
<dbReference type="InterPro" id="IPR001164">
    <property type="entry name" value="ArfGAP_dom"/>
</dbReference>
<evidence type="ECO:0000256" key="5">
    <source>
        <dbReference type="ARBA" id="ARBA00022605"/>
    </source>
</evidence>
<organism evidence="13 14">
    <name type="scientific">Malassezia nana</name>
    <dbReference type="NCBI Taxonomy" id="180528"/>
    <lineage>
        <taxon>Eukaryota</taxon>
        <taxon>Fungi</taxon>
        <taxon>Dikarya</taxon>
        <taxon>Basidiomycota</taxon>
        <taxon>Ustilaginomycotina</taxon>
        <taxon>Malasseziomycetes</taxon>
        <taxon>Malasseziales</taxon>
        <taxon>Malasseziaceae</taxon>
        <taxon>Malassezia</taxon>
    </lineage>
</organism>
<dbReference type="NCBIfam" id="TIGR00033">
    <property type="entry name" value="aroC"/>
    <property type="match status" value="1"/>
</dbReference>
<feature type="region of interest" description="Disordered" evidence="11">
    <location>
        <begin position="354"/>
        <end position="378"/>
    </location>
</feature>
<protein>
    <recommendedName>
        <fullName evidence="4 9">Chorismate synthase</fullName>
        <ecNumber evidence="4 9">4.2.3.5</ecNumber>
    </recommendedName>
</protein>
<evidence type="ECO:0000313" key="13">
    <source>
        <dbReference type="EMBL" id="WFD25172.1"/>
    </source>
</evidence>
<feature type="compositionally biased region" description="Gly residues" evidence="11">
    <location>
        <begin position="225"/>
        <end position="243"/>
    </location>
</feature>
<feature type="region of interest" description="Disordered" evidence="11">
    <location>
        <begin position="207"/>
        <end position="253"/>
    </location>
</feature>
<dbReference type="GO" id="GO:0004107">
    <property type="term" value="F:chorismate synthase activity"/>
    <property type="evidence" value="ECO:0007669"/>
    <property type="project" value="UniProtKB-EC"/>
</dbReference>
<dbReference type="Gene3D" id="1.10.220.150">
    <property type="entry name" value="Arf GTPase activating protein"/>
    <property type="match status" value="1"/>
</dbReference>
<dbReference type="Proteomes" id="UP001213623">
    <property type="component" value="Chromosome 1"/>
</dbReference>
<dbReference type="Pfam" id="PF01412">
    <property type="entry name" value="ArfGap"/>
    <property type="match status" value="1"/>
</dbReference>
<evidence type="ECO:0000256" key="6">
    <source>
        <dbReference type="ARBA" id="ARBA00023141"/>
    </source>
</evidence>
<evidence type="ECO:0000256" key="4">
    <source>
        <dbReference type="ARBA" id="ARBA00013036"/>
    </source>
</evidence>
<keyword evidence="5 9" id="KW-0028">Amino-acid biosynthesis</keyword>
<evidence type="ECO:0000256" key="11">
    <source>
        <dbReference type="SAM" id="MobiDB-lite"/>
    </source>
</evidence>
<feature type="coiled-coil region" evidence="10">
    <location>
        <begin position="264"/>
        <end position="309"/>
    </location>
</feature>
<dbReference type="InterPro" id="IPR037278">
    <property type="entry name" value="ARFGAP/RecO"/>
</dbReference>
<dbReference type="GO" id="GO:0010181">
    <property type="term" value="F:FMN binding"/>
    <property type="evidence" value="ECO:0007669"/>
    <property type="project" value="TreeGrafter"/>
</dbReference>
<evidence type="ECO:0000256" key="10">
    <source>
        <dbReference type="SAM" id="Coils"/>
    </source>
</evidence>
<dbReference type="Pfam" id="PF01264">
    <property type="entry name" value="Chorismate_synt"/>
    <property type="match status" value="1"/>
</dbReference>
<dbReference type="InterPro" id="IPR038508">
    <property type="entry name" value="ArfGAP_dom_sf"/>
</dbReference>
<feature type="compositionally biased region" description="Low complexity" evidence="11">
    <location>
        <begin position="207"/>
        <end position="224"/>
    </location>
</feature>
<dbReference type="InterPro" id="IPR020541">
    <property type="entry name" value="Chorismate_synthase_CS"/>
</dbReference>
<keyword evidence="10" id="KW-0175">Coiled coil</keyword>
<accession>A0AAF0EN63</accession>
<evidence type="ECO:0000313" key="14">
    <source>
        <dbReference type="Proteomes" id="UP001213623"/>
    </source>
</evidence>
<keyword evidence="14" id="KW-1185">Reference proteome</keyword>
<dbReference type="PRINTS" id="PR00405">
    <property type="entry name" value="REVINTRACTNG"/>
</dbReference>
<dbReference type="SMART" id="SM00105">
    <property type="entry name" value="ArfGap"/>
    <property type="match status" value="1"/>
</dbReference>
<comment type="cofactor">
    <cofactor evidence="9">
        <name>FMNH2</name>
        <dbReference type="ChEBI" id="CHEBI:57618"/>
    </cofactor>
    <text evidence="9">Reduced FMN (FMNH(2)).</text>
</comment>
<dbReference type="Gene3D" id="3.60.150.10">
    <property type="entry name" value="Chorismate synthase AroC"/>
    <property type="match status" value="1"/>
</dbReference>
<dbReference type="PROSITE" id="PS00788">
    <property type="entry name" value="CHORISMATE_SYNTHASE_2"/>
    <property type="match status" value="1"/>
</dbReference>
<keyword evidence="7 9" id="KW-0456">Lyase</keyword>
<dbReference type="GO" id="GO:0009073">
    <property type="term" value="P:aromatic amino acid family biosynthetic process"/>
    <property type="evidence" value="ECO:0007669"/>
    <property type="project" value="UniProtKB-KW"/>
</dbReference>
<comment type="pathway">
    <text evidence="1 9">Metabolic intermediate biosynthesis; chorismate biosynthesis; chorismate from D-erythrose 4-phosphate and phosphoenolpyruvate: step 7/7.</text>
</comment>
<evidence type="ECO:0000256" key="8">
    <source>
        <dbReference type="PROSITE-ProRule" id="PRU00288"/>
    </source>
</evidence>
<dbReference type="PROSITE" id="PS00789">
    <property type="entry name" value="CHORISMATE_SYNTHASE_3"/>
    <property type="match status" value="1"/>
</dbReference>
<feature type="domain" description="Arf-GAP" evidence="12">
    <location>
        <begin position="8"/>
        <end position="123"/>
    </location>
</feature>
<dbReference type="PANTHER" id="PTHR21085">
    <property type="entry name" value="CHORISMATE SYNTHASE"/>
    <property type="match status" value="1"/>
</dbReference>
<dbReference type="InterPro" id="IPR000453">
    <property type="entry name" value="Chorismate_synth"/>
</dbReference>
<dbReference type="CDD" id="cd07304">
    <property type="entry name" value="Chorismate_synthase"/>
    <property type="match status" value="1"/>
</dbReference>
<keyword evidence="8" id="KW-0863">Zinc-finger</keyword>
<dbReference type="GO" id="GO:0008652">
    <property type="term" value="P:amino acid biosynthetic process"/>
    <property type="evidence" value="ECO:0007669"/>
    <property type="project" value="UniProtKB-KW"/>
</dbReference>
<comment type="similarity">
    <text evidence="2 9">Belongs to the chorismate synthase family.</text>
</comment>
<dbReference type="SUPFAM" id="SSF103263">
    <property type="entry name" value="Chorismate synthase, AroC"/>
    <property type="match status" value="1"/>
</dbReference>
<dbReference type="GO" id="GO:0005829">
    <property type="term" value="C:cytosol"/>
    <property type="evidence" value="ECO:0007669"/>
    <property type="project" value="TreeGrafter"/>
</dbReference>
<gene>
    <name evidence="13" type="primary">ARO2</name>
    <name evidence="13" type="ORF">MNAN1_000138</name>
</gene>
<dbReference type="EC" id="4.2.3.5" evidence="4 9"/>
<comment type="catalytic activity">
    <reaction evidence="9">
        <text>5-O-(1-carboxyvinyl)-3-phosphoshikimate = chorismate + phosphate</text>
        <dbReference type="Rhea" id="RHEA:21020"/>
        <dbReference type="ChEBI" id="CHEBI:29748"/>
        <dbReference type="ChEBI" id="CHEBI:43474"/>
        <dbReference type="ChEBI" id="CHEBI:57701"/>
        <dbReference type="EC" id="4.2.3.5"/>
    </reaction>
</comment>
<reference evidence="13" key="1">
    <citation type="submission" date="2023-03" db="EMBL/GenBank/DDBJ databases">
        <title>Mating type loci evolution in Malassezia.</title>
        <authorList>
            <person name="Coelho M.A."/>
        </authorList>
    </citation>
    <scope>NUCLEOTIDE SEQUENCE</scope>
    <source>
        <strain evidence="13">CBS 9557</strain>
    </source>
</reference>
<dbReference type="NCBIfam" id="NF003793">
    <property type="entry name" value="PRK05382.1"/>
    <property type="match status" value="1"/>
</dbReference>
<dbReference type="InterPro" id="IPR035904">
    <property type="entry name" value="Chorismate_synth_AroC_sf"/>
</dbReference>
<dbReference type="PANTHER" id="PTHR21085:SF0">
    <property type="entry name" value="CHORISMATE SYNTHASE"/>
    <property type="match status" value="1"/>
</dbReference>
<evidence type="ECO:0000256" key="3">
    <source>
        <dbReference type="ARBA" id="ARBA00011881"/>
    </source>
</evidence>
<proteinExistence type="inferred from homology"/>
<sequence>MASGPPKEQIAEIFKSFKNAHKLNRVCFDCGAKNPTWASATFAVYICLDCSSVHRNMGVHITFVRSTNLDSWTWQQLRLMKVGGNGAASDFFAAHGGNALLAPSTEGKVKYTSQVAQRYKEELHRRAVQDAAGMPLTTPFALPGAVEINDTHKPSDMDFFDEWESPVASAPVEAPVAEPAPPIADTPLADKVGESASAALAPTPAAAAPAAVAPRPASSVRPGLRAGGARGALGAVRSGGGASPGARPTKLGLGVRKAGAPVDFDEAERRVKLEQEQAMQAAKEAQEKEAQQELENARLQEQLVQTQKQDAAAAAKAATEAAKVPSKPAMKSNTGVDRLGMGFSRLGLAQARTHAALQSKSSKTTSDAEESNYARQNFASQKSISSDQYFQRGGYDPNLSAEAQAHLANFQGKTSISSNQYFGIEEEDDTEAPTERDDFAELEASARAYYRKFMSNPDVQQGIETIRAGALKLSQYLEDFSRNVSTFGESHCKAVGCIVDGVPPGFAVTEADIQRQLTRRRPGQSALTTPRDEKDKVEILSGTERGVTLGTPVGMMVRNQDQRPHDYTDERLDAIPRPSHADYTYLQKYGVKASSGGGRSSARETIGRVAAGALAEKYLSEVLGIEIVAFVSSVGQVQLPAFRSDDEEEPLSPEYLELLNTITREQVDKEDIRCPDPAVANKMRERLMAAKEKHDSIGGTVTCVIRHVPVGLGEPSFDKFEAKLAHAMLSIPATKGFEIGSGFRGTCVPGSKHNDPFVKKADGSLGTKTNWSGGIQGGITNGENIYFRYVQMTDASSIAFKPPATISQEQHTARYDGEPGLLENRGRHDPCVVPRAVPIVESMAALVVMDMYLGQCARAKAASGISPAAVAALPQSMKKHDHPSA</sequence>
<dbReference type="EMBL" id="CP119892">
    <property type="protein sequence ID" value="WFD25172.1"/>
    <property type="molecule type" value="Genomic_DNA"/>
</dbReference>
<keyword evidence="8" id="KW-0479">Metal-binding</keyword>
<name>A0AAF0EN63_9BASI</name>
<keyword evidence="6 9" id="KW-0057">Aromatic amino acid biosynthesis</keyword>
<evidence type="ECO:0000259" key="12">
    <source>
        <dbReference type="PROSITE" id="PS50115"/>
    </source>
</evidence>
<dbReference type="FunFam" id="3.60.150.10:FF:000004">
    <property type="entry name" value="Chorismate synthase"/>
    <property type="match status" value="1"/>
</dbReference>
<dbReference type="GO" id="GO:0009423">
    <property type="term" value="P:chorismate biosynthetic process"/>
    <property type="evidence" value="ECO:0007669"/>
    <property type="project" value="TreeGrafter"/>
</dbReference>
<dbReference type="HAMAP" id="MF_00300">
    <property type="entry name" value="Chorismate_synth"/>
    <property type="match status" value="1"/>
</dbReference>
<dbReference type="GO" id="GO:0008270">
    <property type="term" value="F:zinc ion binding"/>
    <property type="evidence" value="ECO:0007669"/>
    <property type="project" value="UniProtKB-KW"/>
</dbReference>
<evidence type="ECO:0000256" key="9">
    <source>
        <dbReference type="RuleBase" id="RU000605"/>
    </source>
</evidence>
<dbReference type="SUPFAM" id="SSF57863">
    <property type="entry name" value="ArfGap/RecO-like zinc finger"/>
    <property type="match status" value="1"/>
</dbReference>
<comment type="subunit">
    <text evidence="3">Homotetramer.</text>
</comment>